<dbReference type="PROSITE" id="PS50948">
    <property type="entry name" value="PAN"/>
    <property type="match status" value="1"/>
</dbReference>
<dbReference type="EMBL" id="CAJNOC010001525">
    <property type="protein sequence ID" value="CAF0871719.1"/>
    <property type="molecule type" value="Genomic_DNA"/>
</dbReference>
<dbReference type="Pfam" id="PF01607">
    <property type="entry name" value="CBM_14"/>
    <property type="match status" value="1"/>
</dbReference>
<dbReference type="SUPFAM" id="SSF57625">
    <property type="entry name" value="Invertebrate chitin-binding proteins"/>
    <property type="match status" value="1"/>
</dbReference>
<dbReference type="SMART" id="SM00494">
    <property type="entry name" value="ChtBD2"/>
    <property type="match status" value="2"/>
</dbReference>
<gene>
    <name evidence="3" type="ORF">OXX778_LOCUS9966</name>
</gene>
<dbReference type="GO" id="GO:0005576">
    <property type="term" value="C:extracellular region"/>
    <property type="evidence" value="ECO:0007669"/>
    <property type="project" value="InterPro"/>
</dbReference>
<proteinExistence type="predicted"/>
<feature type="domain" description="Apple" evidence="2">
    <location>
        <begin position="27"/>
        <end position="100"/>
    </location>
</feature>
<dbReference type="AlphaFoldDB" id="A0A813X7D0"/>
<evidence type="ECO:0000313" key="3">
    <source>
        <dbReference type="EMBL" id="CAF0871719.1"/>
    </source>
</evidence>
<protein>
    <submittedName>
        <fullName evidence="3">Uncharacterized protein</fullName>
    </submittedName>
</protein>
<organism evidence="3 4">
    <name type="scientific">Brachionus calyciflorus</name>
    <dbReference type="NCBI Taxonomy" id="104777"/>
    <lineage>
        <taxon>Eukaryota</taxon>
        <taxon>Metazoa</taxon>
        <taxon>Spiralia</taxon>
        <taxon>Gnathifera</taxon>
        <taxon>Rotifera</taxon>
        <taxon>Eurotatoria</taxon>
        <taxon>Monogononta</taxon>
        <taxon>Pseudotrocha</taxon>
        <taxon>Ploima</taxon>
        <taxon>Brachionidae</taxon>
        <taxon>Brachionus</taxon>
    </lineage>
</organism>
<dbReference type="OrthoDB" id="6020543at2759"/>
<comment type="caution">
    <text evidence="3">The sequence shown here is derived from an EMBL/GenBank/DDBJ whole genome shotgun (WGS) entry which is preliminary data.</text>
</comment>
<dbReference type="Gene3D" id="3.50.4.10">
    <property type="entry name" value="Hepatocyte Growth Factor"/>
    <property type="match status" value="1"/>
</dbReference>
<dbReference type="GO" id="GO:0008061">
    <property type="term" value="F:chitin binding"/>
    <property type="evidence" value="ECO:0007669"/>
    <property type="project" value="InterPro"/>
</dbReference>
<name>A0A813X7D0_9BILA</name>
<dbReference type="InterPro" id="IPR036508">
    <property type="entry name" value="Chitin-bd_dom_sf"/>
</dbReference>
<reference evidence="3" key="1">
    <citation type="submission" date="2021-02" db="EMBL/GenBank/DDBJ databases">
        <authorList>
            <person name="Nowell W R."/>
        </authorList>
    </citation>
    <scope>NUCLEOTIDE SEQUENCE</scope>
    <source>
        <strain evidence="3">Ploen Becks lab</strain>
    </source>
</reference>
<dbReference type="InterPro" id="IPR003609">
    <property type="entry name" value="Pan_app"/>
</dbReference>
<dbReference type="InterPro" id="IPR002557">
    <property type="entry name" value="Chitin-bd_dom"/>
</dbReference>
<dbReference type="PROSITE" id="PS50940">
    <property type="entry name" value="CHIT_BIND_II"/>
    <property type="match status" value="1"/>
</dbReference>
<evidence type="ECO:0000259" key="1">
    <source>
        <dbReference type="PROSITE" id="PS50940"/>
    </source>
</evidence>
<accession>A0A813X7D0</accession>
<evidence type="ECO:0000259" key="2">
    <source>
        <dbReference type="PROSITE" id="PS50948"/>
    </source>
</evidence>
<feature type="domain" description="Chitin-binding type-2" evidence="1">
    <location>
        <begin position="97"/>
        <end position="150"/>
    </location>
</feature>
<keyword evidence="4" id="KW-1185">Reference proteome</keyword>
<evidence type="ECO:0000313" key="4">
    <source>
        <dbReference type="Proteomes" id="UP000663879"/>
    </source>
</evidence>
<dbReference type="Proteomes" id="UP000663879">
    <property type="component" value="Unassembled WGS sequence"/>
</dbReference>
<sequence>MESYQIYVFGLIFTQSINCIAIYGDFCDNCDLIGNDIQQISSTGLEDCWSRCLNNPNCNHFLFSKISYGCWLKNKANIDFSSMNVNNGAIAGIIKRSKNCTNANDFTPNPLNCTLYHRCLSGYLQNFGCLNNLFFDSVTKTCNLNSTCFYGCKNNMDTVGILSNEAVSNDYFNCATKSIEKCVVGFIFDLKEKKCINISCRVALGVSKISNVKW</sequence>
<dbReference type="SUPFAM" id="SSF57414">
    <property type="entry name" value="Hairpin loop containing domain-like"/>
    <property type="match status" value="1"/>
</dbReference>
<dbReference type="Pfam" id="PF00024">
    <property type="entry name" value="PAN_1"/>
    <property type="match status" value="1"/>
</dbReference>